<organism evidence="1 2">
    <name type="scientific">Zizania palustris</name>
    <name type="common">Northern wild rice</name>
    <dbReference type="NCBI Taxonomy" id="103762"/>
    <lineage>
        <taxon>Eukaryota</taxon>
        <taxon>Viridiplantae</taxon>
        <taxon>Streptophyta</taxon>
        <taxon>Embryophyta</taxon>
        <taxon>Tracheophyta</taxon>
        <taxon>Spermatophyta</taxon>
        <taxon>Magnoliopsida</taxon>
        <taxon>Liliopsida</taxon>
        <taxon>Poales</taxon>
        <taxon>Poaceae</taxon>
        <taxon>BOP clade</taxon>
        <taxon>Oryzoideae</taxon>
        <taxon>Oryzeae</taxon>
        <taxon>Zizaniinae</taxon>
        <taxon>Zizania</taxon>
    </lineage>
</organism>
<reference evidence="1" key="1">
    <citation type="journal article" date="2021" name="bioRxiv">
        <title>Whole Genome Assembly and Annotation of Northern Wild Rice, Zizania palustris L., Supports a Whole Genome Duplication in the Zizania Genus.</title>
        <authorList>
            <person name="Haas M."/>
            <person name="Kono T."/>
            <person name="Macchietto M."/>
            <person name="Millas R."/>
            <person name="McGilp L."/>
            <person name="Shao M."/>
            <person name="Duquette J."/>
            <person name="Hirsch C.N."/>
            <person name="Kimball J."/>
        </authorList>
    </citation>
    <scope>NUCLEOTIDE SEQUENCE</scope>
    <source>
        <tissue evidence="1">Fresh leaf tissue</tissue>
    </source>
</reference>
<evidence type="ECO:0000313" key="1">
    <source>
        <dbReference type="EMBL" id="KAG8047895.1"/>
    </source>
</evidence>
<comment type="caution">
    <text evidence="1">The sequence shown here is derived from an EMBL/GenBank/DDBJ whole genome shotgun (WGS) entry which is preliminary data.</text>
</comment>
<evidence type="ECO:0000313" key="2">
    <source>
        <dbReference type="Proteomes" id="UP000729402"/>
    </source>
</evidence>
<proteinExistence type="predicted"/>
<name>A0A8J5V245_ZIZPA</name>
<gene>
    <name evidence="1" type="ORF">GUJ93_ZPchr0008g11955</name>
</gene>
<reference evidence="1" key="2">
    <citation type="submission" date="2021-02" db="EMBL/GenBank/DDBJ databases">
        <authorList>
            <person name="Kimball J.A."/>
            <person name="Haas M.W."/>
            <person name="Macchietto M."/>
            <person name="Kono T."/>
            <person name="Duquette J."/>
            <person name="Shao M."/>
        </authorList>
    </citation>
    <scope>NUCLEOTIDE SEQUENCE</scope>
    <source>
        <tissue evidence="1">Fresh leaf tissue</tissue>
    </source>
</reference>
<sequence length="97" mass="10241">MSSLKALCRLVFSPAAATSPSLPIATLWPFLDAICSEDVGTAVRVSLVVLHEVVALMGSSLLGAALLEVMDVVANCRFKAEAEAEATTEESLMMQML</sequence>
<dbReference type="Proteomes" id="UP000729402">
    <property type="component" value="Unassembled WGS sequence"/>
</dbReference>
<keyword evidence="2" id="KW-1185">Reference proteome</keyword>
<protein>
    <submittedName>
        <fullName evidence="1">Uncharacterized protein</fullName>
    </submittedName>
</protein>
<dbReference type="EMBL" id="JAAALK010000290">
    <property type="protein sequence ID" value="KAG8047895.1"/>
    <property type="molecule type" value="Genomic_DNA"/>
</dbReference>
<accession>A0A8J5V245</accession>
<dbReference type="AlphaFoldDB" id="A0A8J5V245"/>